<dbReference type="Proteomes" id="UP000607653">
    <property type="component" value="Unassembled WGS sequence"/>
</dbReference>
<evidence type="ECO:0000313" key="3">
    <source>
        <dbReference type="Proteomes" id="UP000607653"/>
    </source>
</evidence>
<evidence type="ECO:0000256" key="1">
    <source>
        <dbReference type="SAM" id="MobiDB-lite"/>
    </source>
</evidence>
<reference evidence="2 3" key="1">
    <citation type="journal article" date="2020" name="Mol. Biol. Evol.">
        <title>Distinct Expression and Methylation Patterns for Genes with Different Fates following a Single Whole-Genome Duplication in Flowering Plants.</title>
        <authorList>
            <person name="Shi T."/>
            <person name="Rahmani R.S."/>
            <person name="Gugger P.F."/>
            <person name="Wang M."/>
            <person name="Li H."/>
            <person name="Zhang Y."/>
            <person name="Li Z."/>
            <person name="Wang Q."/>
            <person name="Van de Peer Y."/>
            <person name="Marchal K."/>
            <person name="Chen J."/>
        </authorList>
    </citation>
    <scope>NUCLEOTIDE SEQUENCE [LARGE SCALE GENOMIC DNA]</scope>
    <source>
        <tissue evidence="2">Leaf</tissue>
    </source>
</reference>
<keyword evidence="3" id="KW-1185">Reference proteome</keyword>
<sequence>MYVFWKPGMEIYVLHVRRKQIPYVFPDGYRRPRPSRISSQLADKSSRDDDETRARSMERRLKRKKDPEDGGVKPDKWASLSPQRHDSLSPEISRSRSGWSISVQHC</sequence>
<feature type="compositionally biased region" description="Polar residues" evidence="1">
    <location>
        <begin position="90"/>
        <end position="106"/>
    </location>
</feature>
<feature type="compositionally biased region" description="Basic and acidic residues" evidence="1">
    <location>
        <begin position="44"/>
        <end position="76"/>
    </location>
</feature>
<name>A0A822Y5T9_NELNU</name>
<gene>
    <name evidence="2" type="ORF">HUJ06_026432</name>
</gene>
<comment type="caution">
    <text evidence="2">The sequence shown here is derived from an EMBL/GenBank/DDBJ whole genome shotgun (WGS) entry which is preliminary data.</text>
</comment>
<accession>A0A822Y5T9</accession>
<organism evidence="2 3">
    <name type="scientific">Nelumbo nucifera</name>
    <name type="common">Sacred lotus</name>
    <dbReference type="NCBI Taxonomy" id="4432"/>
    <lineage>
        <taxon>Eukaryota</taxon>
        <taxon>Viridiplantae</taxon>
        <taxon>Streptophyta</taxon>
        <taxon>Embryophyta</taxon>
        <taxon>Tracheophyta</taxon>
        <taxon>Spermatophyta</taxon>
        <taxon>Magnoliopsida</taxon>
        <taxon>Proteales</taxon>
        <taxon>Nelumbonaceae</taxon>
        <taxon>Nelumbo</taxon>
    </lineage>
</organism>
<proteinExistence type="predicted"/>
<dbReference type="AlphaFoldDB" id="A0A822Y5T9"/>
<dbReference type="EMBL" id="DUZY01000001">
    <property type="protein sequence ID" value="DAD24968.1"/>
    <property type="molecule type" value="Genomic_DNA"/>
</dbReference>
<protein>
    <submittedName>
        <fullName evidence="2">Uncharacterized protein</fullName>
    </submittedName>
</protein>
<feature type="region of interest" description="Disordered" evidence="1">
    <location>
        <begin position="25"/>
        <end position="106"/>
    </location>
</feature>
<evidence type="ECO:0000313" key="2">
    <source>
        <dbReference type="EMBL" id="DAD24968.1"/>
    </source>
</evidence>